<dbReference type="HOGENOM" id="CLU_000022_2_10_11"/>
<keyword evidence="2" id="KW-0596">Phosphopantetheine</keyword>
<dbReference type="InterPro" id="IPR020806">
    <property type="entry name" value="PKS_PP-bd"/>
</dbReference>
<dbReference type="SUPFAM" id="SSF56801">
    <property type="entry name" value="Acetyl-CoA synthetase-like"/>
    <property type="match status" value="1"/>
</dbReference>
<dbReference type="InterPro" id="IPR009081">
    <property type="entry name" value="PP-bd_ACP"/>
</dbReference>
<evidence type="ECO:0000313" key="6">
    <source>
        <dbReference type="Proteomes" id="UP000004926"/>
    </source>
</evidence>
<name>H5X7T0_9PSEU</name>
<keyword evidence="3" id="KW-0597">Phosphoprotein</keyword>
<dbReference type="InterPro" id="IPR000873">
    <property type="entry name" value="AMP-dep_synth/lig_dom"/>
</dbReference>
<dbReference type="Pfam" id="PF00501">
    <property type="entry name" value="AMP-binding"/>
    <property type="match status" value="1"/>
</dbReference>
<dbReference type="PROSITE" id="PS50075">
    <property type="entry name" value="CARRIER"/>
    <property type="match status" value="1"/>
</dbReference>
<dbReference type="Gene3D" id="1.10.1200.10">
    <property type="entry name" value="ACP-like"/>
    <property type="match status" value="1"/>
</dbReference>
<dbReference type="GO" id="GO:0044550">
    <property type="term" value="P:secondary metabolite biosynthetic process"/>
    <property type="evidence" value="ECO:0007669"/>
    <property type="project" value="TreeGrafter"/>
</dbReference>
<dbReference type="GO" id="GO:0008610">
    <property type="term" value="P:lipid biosynthetic process"/>
    <property type="evidence" value="ECO:0007669"/>
    <property type="project" value="UniProtKB-ARBA"/>
</dbReference>
<comment type="cofactor">
    <cofactor evidence="1">
        <name>pantetheine 4'-phosphate</name>
        <dbReference type="ChEBI" id="CHEBI:47942"/>
    </cofactor>
</comment>
<dbReference type="Gene3D" id="3.30.559.10">
    <property type="entry name" value="Chloramphenicol acetyltransferase-like domain"/>
    <property type="match status" value="1"/>
</dbReference>
<dbReference type="InterPro" id="IPR001242">
    <property type="entry name" value="Condensation_dom"/>
</dbReference>
<evidence type="ECO:0000256" key="1">
    <source>
        <dbReference type="ARBA" id="ARBA00001957"/>
    </source>
</evidence>
<dbReference type="GO" id="GO:0003824">
    <property type="term" value="F:catalytic activity"/>
    <property type="evidence" value="ECO:0007669"/>
    <property type="project" value="InterPro"/>
</dbReference>
<accession>H5X7T0</accession>
<protein>
    <submittedName>
        <fullName evidence="5">Non-ribosomal peptide synthase</fullName>
    </submittedName>
</protein>
<dbReference type="InterPro" id="IPR042099">
    <property type="entry name" value="ANL_N_sf"/>
</dbReference>
<evidence type="ECO:0000313" key="5">
    <source>
        <dbReference type="EMBL" id="EHR52430.1"/>
    </source>
</evidence>
<dbReference type="GO" id="GO:0031177">
    <property type="term" value="F:phosphopantetheine binding"/>
    <property type="evidence" value="ECO:0007669"/>
    <property type="project" value="InterPro"/>
</dbReference>
<proteinExistence type="predicted"/>
<gene>
    <name evidence="5" type="ORF">SacmaDRAFT_4238</name>
</gene>
<dbReference type="EMBL" id="CM001439">
    <property type="protein sequence ID" value="EHR52430.1"/>
    <property type="molecule type" value="Genomic_DNA"/>
</dbReference>
<dbReference type="GO" id="GO:0043041">
    <property type="term" value="P:amino acid activation for nonribosomal peptide biosynthetic process"/>
    <property type="evidence" value="ECO:0007669"/>
    <property type="project" value="TreeGrafter"/>
</dbReference>
<dbReference type="STRING" id="882083.SacmaDRAFT_4238"/>
<keyword evidence="6" id="KW-1185">Reference proteome</keyword>
<dbReference type="RefSeq" id="WP_009155808.1">
    <property type="nucleotide sequence ID" value="NZ_CM001439.1"/>
</dbReference>
<dbReference type="InterPro" id="IPR036736">
    <property type="entry name" value="ACP-like_sf"/>
</dbReference>
<organism evidence="5 6">
    <name type="scientific">Saccharomonospora marina XMU15</name>
    <dbReference type="NCBI Taxonomy" id="882083"/>
    <lineage>
        <taxon>Bacteria</taxon>
        <taxon>Bacillati</taxon>
        <taxon>Actinomycetota</taxon>
        <taxon>Actinomycetes</taxon>
        <taxon>Pseudonocardiales</taxon>
        <taxon>Pseudonocardiaceae</taxon>
        <taxon>Saccharomonospora</taxon>
    </lineage>
</organism>
<dbReference type="Gene3D" id="3.30.559.30">
    <property type="entry name" value="Nonribosomal peptide synthetase, condensation domain"/>
    <property type="match status" value="1"/>
</dbReference>
<feature type="domain" description="Carrier" evidence="4">
    <location>
        <begin position="518"/>
        <end position="593"/>
    </location>
</feature>
<dbReference type="Pfam" id="PF00550">
    <property type="entry name" value="PP-binding"/>
    <property type="match status" value="1"/>
</dbReference>
<dbReference type="Proteomes" id="UP000004926">
    <property type="component" value="Chromosome"/>
</dbReference>
<reference evidence="5 6" key="1">
    <citation type="journal article" date="2012" name="Stand. Genomic Sci.">
        <title>Genome sequence of the ocean sediment bacterium Saccharomonospora marina type strain (XMU15(T)).</title>
        <authorList>
            <person name="Klenk H.P."/>
            <person name="Lu M."/>
            <person name="Lucas S."/>
            <person name="Lapidus A."/>
            <person name="Copeland A."/>
            <person name="Pitluck S."/>
            <person name="Goodwin L.A."/>
            <person name="Han C."/>
            <person name="Tapia R."/>
            <person name="Brambilla E.M."/>
            <person name="Potter G."/>
            <person name="Land M."/>
            <person name="Ivanova N."/>
            <person name="Rohde M."/>
            <person name="Goker M."/>
            <person name="Detter J.C."/>
            <person name="Li W.J."/>
            <person name="Kyrpides N.C."/>
            <person name="Woyke T."/>
        </authorList>
    </citation>
    <scope>NUCLEOTIDE SEQUENCE [LARGE SCALE GENOMIC DNA]</scope>
    <source>
        <strain evidence="5 6">XMU15</strain>
    </source>
</reference>
<dbReference type="SUPFAM" id="SSF47336">
    <property type="entry name" value="ACP-like"/>
    <property type="match status" value="1"/>
</dbReference>
<evidence type="ECO:0000256" key="3">
    <source>
        <dbReference type="ARBA" id="ARBA00022553"/>
    </source>
</evidence>
<dbReference type="AlphaFoldDB" id="H5X7T0"/>
<sequence length="1025" mass="107903">MRTEPGRGSPASAGDGCLHEGVVRNARRAPGSLAVAGAQRLTYAELDDASGTWAALLAAAGVGPTWIVPIVLPRSASLVLAALAVLKTGGAYALLDPGWPEARIREAVARLGAKLVVCHDDVSLAGDVARWVPPSRPVPVPGWRPVPVDPSAPSTAFLTSGTTGTPKFVVSPHRATTRLFGPQSFARFSPGTVVAVASPVSWDAFSLELWSALVSGGTAAIVPEPFLSAEALRTTVAEHGTDTAWLTSSLFNVIVDEDPGAFQGLCQLMVGGERLSPPHVARFLRAHPRIVLINGYGPVENTIFMTTHRVEPGDCDRPGGIPLGVAVGGTQVHVLDGDRPCAPGETGEICASGTGLALGYLDDPERTARSFTAVAIDGAAERVYRTGDLGVLDSAGLLHFKGRADRQVKVRGHRVELAEIERQVERVLPSVRSCRVLARRTAAGDTTELVAFCVPIRAGDTLADAVPTLHAAMLPHHRPAAVVGVGGFPLTERGKLDERALWESLPAAASSAPDADALSPGGTAQVVAGVFAAVLGVSAVPRDVPFTRLGGTSLDAGRVCARLSTQLGRQVPVSVLYRYETAAALAAWAAETAPPEESGHDDRGDVPLTPQQLLFLSRELAGPQDRTSHCLLVWAVEGPLDHTALRSAIAALHARHEPLRSAYLADPRPCAIPIDVPPPDLVVLPAHRTETEALVALRGELGRELDIAGAAVWRAAVVPSADDHTSALLGCAVHHIAFDGWSESVFARDLAALYNRARELPWTLPAKPPSPAAIRAGDVSYASQADLPAQRARLAQELAGTPEIRWPGAPAGGQAGEPGLVTATIPAETVVAVDAAAVRAGTSRFAVLLAQHAGALAELTGQQDFGIGVPVACRDRPGLEDAVGCHITMVCVRLRDDAVNGGGRAIEETGRALRRALAAQDVPLNTMLAWGTNRTRGRAPLFQTLFALQDNDVPRLELTGVRTRFRRQRYLDLPLELHAELWPDADGGLGLTVYFRPEAVAEQDARNLALGFTRRLESIGSEVQS</sequence>
<dbReference type="OrthoDB" id="3243414at2"/>
<dbReference type="GO" id="GO:0005737">
    <property type="term" value="C:cytoplasm"/>
    <property type="evidence" value="ECO:0007669"/>
    <property type="project" value="TreeGrafter"/>
</dbReference>
<evidence type="ECO:0000256" key="2">
    <source>
        <dbReference type="ARBA" id="ARBA00022450"/>
    </source>
</evidence>
<dbReference type="eggNOG" id="COG1020">
    <property type="taxonomic scope" value="Bacteria"/>
</dbReference>
<evidence type="ECO:0000259" key="4">
    <source>
        <dbReference type="PROSITE" id="PS50075"/>
    </source>
</evidence>
<dbReference type="PANTHER" id="PTHR45527">
    <property type="entry name" value="NONRIBOSOMAL PEPTIDE SYNTHETASE"/>
    <property type="match status" value="1"/>
</dbReference>
<dbReference type="SMART" id="SM00823">
    <property type="entry name" value="PKS_PP"/>
    <property type="match status" value="1"/>
</dbReference>
<dbReference type="PANTHER" id="PTHR45527:SF1">
    <property type="entry name" value="FATTY ACID SYNTHASE"/>
    <property type="match status" value="1"/>
</dbReference>
<dbReference type="InterPro" id="IPR023213">
    <property type="entry name" value="CAT-like_dom_sf"/>
</dbReference>
<dbReference type="Pfam" id="PF00668">
    <property type="entry name" value="Condensation"/>
    <property type="match status" value="1"/>
</dbReference>
<dbReference type="InterPro" id="IPR045851">
    <property type="entry name" value="AMP-bd_C_sf"/>
</dbReference>
<dbReference type="Gene3D" id="3.30.300.30">
    <property type="match status" value="1"/>
</dbReference>
<dbReference type="Gene3D" id="3.40.50.12780">
    <property type="entry name" value="N-terminal domain of ligase-like"/>
    <property type="match status" value="1"/>
</dbReference>
<dbReference type="SUPFAM" id="SSF52777">
    <property type="entry name" value="CoA-dependent acyltransferases"/>
    <property type="match status" value="2"/>
</dbReference>